<protein>
    <submittedName>
        <fullName evidence="2">Uncharacterized protein</fullName>
    </submittedName>
</protein>
<accession>A0AAU9TTG8</accession>
<proteinExistence type="predicted"/>
<evidence type="ECO:0000256" key="1">
    <source>
        <dbReference type="SAM" id="MobiDB-lite"/>
    </source>
</evidence>
<dbReference type="Proteomes" id="UP001153954">
    <property type="component" value="Unassembled WGS sequence"/>
</dbReference>
<evidence type="ECO:0000313" key="3">
    <source>
        <dbReference type="Proteomes" id="UP001153954"/>
    </source>
</evidence>
<feature type="region of interest" description="Disordered" evidence="1">
    <location>
        <begin position="149"/>
        <end position="170"/>
    </location>
</feature>
<organism evidence="2 3">
    <name type="scientific">Euphydryas editha</name>
    <name type="common">Edith's checkerspot</name>
    <dbReference type="NCBI Taxonomy" id="104508"/>
    <lineage>
        <taxon>Eukaryota</taxon>
        <taxon>Metazoa</taxon>
        <taxon>Ecdysozoa</taxon>
        <taxon>Arthropoda</taxon>
        <taxon>Hexapoda</taxon>
        <taxon>Insecta</taxon>
        <taxon>Pterygota</taxon>
        <taxon>Neoptera</taxon>
        <taxon>Endopterygota</taxon>
        <taxon>Lepidoptera</taxon>
        <taxon>Glossata</taxon>
        <taxon>Ditrysia</taxon>
        <taxon>Papilionoidea</taxon>
        <taxon>Nymphalidae</taxon>
        <taxon>Nymphalinae</taxon>
        <taxon>Euphydryas</taxon>
    </lineage>
</organism>
<comment type="caution">
    <text evidence="2">The sequence shown here is derived from an EMBL/GenBank/DDBJ whole genome shotgun (WGS) entry which is preliminary data.</text>
</comment>
<dbReference type="PANTHER" id="PTHR46114:SF1">
    <property type="entry name" value="ZAD DOMAIN-CONTAINING PROTEIN"/>
    <property type="match status" value="1"/>
</dbReference>
<feature type="compositionally biased region" description="Low complexity" evidence="1">
    <location>
        <begin position="158"/>
        <end position="170"/>
    </location>
</feature>
<dbReference type="EMBL" id="CAKOGL010000007">
    <property type="protein sequence ID" value="CAH2088764.1"/>
    <property type="molecule type" value="Genomic_DNA"/>
</dbReference>
<sequence>MSSSRRKCKYSSDLFCYICGIYILKKQKRNITDFVKETYAEYFGFKMEKLDKSWVPNKVCKSCVESLRLWKKGERSGLDFGIPMIWMEPKNHVDDCYFCVVDAKGFNRNQTWRYPDLQSTKCPVLHSETLPRPVYVSKVIRMPSETMMLPNSQESKQSTSGSEWEGETSTPKLFSQNELSDLIRDLNLSKQESELLASRLKEKNLLAPTVTITTYRTRESELLQFFDENEGLVYCTDIAKLLLDMGLKEYKPTEWRLFIDSCKRSLKCVLLHNGNKFASIPIAHSTKLKEEYENVKLVLEKIKYSEHQWPICVDLKMVNFLLGQQSGYTKYPCFLCMWDSRAKQLHWEQDVWPARNSLTVGKANVIREPLVNRDKIILPPLHIKLGMIKQFVKALDKEGDCFKYICRKFPKLSMEKLKGGIFDGPQIRQLIKDADFIKVMTVPESEAWESFVLVVENFLGNHKAPNYEEIVQNMLTNFQTLGANMSIKLHYLRNHLDKFPDNLGNYSEEQGERFHQDLKVMEERYQGRWDCHMMADYCWSLKRDCPRKNYKRKALKRHFMEI</sequence>
<reference evidence="2" key="1">
    <citation type="submission" date="2022-03" db="EMBL/GenBank/DDBJ databases">
        <authorList>
            <person name="Tunstrom K."/>
        </authorList>
    </citation>
    <scope>NUCLEOTIDE SEQUENCE</scope>
</reference>
<gene>
    <name evidence="2" type="ORF">EEDITHA_LOCUS4898</name>
</gene>
<dbReference type="AlphaFoldDB" id="A0AAU9TTG8"/>
<dbReference type="PANTHER" id="PTHR46114">
    <property type="entry name" value="APPLE DOMAIN-CONTAINING PROTEIN"/>
    <property type="match status" value="1"/>
</dbReference>
<name>A0AAU9TTG8_EUPED</name>
<evidence type="ECO:0000313" key="2">
    <source>
        <dbReference type="EMBL" id="CAH2088764.1"/>
    </source>
</evidence>
<keyword evidence="3" id="KW-1185">Reference proteome</keyword>